<feature type="compositionally biased region" description="Low complexity" evidence="1">
    <location>
        <begin position="95"/>
        <end position="113"/>
    </location>
</feature>
<sequence length="113" mass="12592">LQVVSSSTVISVISEQRTKTWVEATRERDRSTKEGLYGLKGGNKGLSLHQVSDKVKLNMWALQSTCTKETIANAFLHHSIALKFHARLRAKWEKSPSINKPSSRSSIESPLTS</sequence>
<proteinExistence type="predicted"/>
<dbReference type="Proteomes" id="UP000078200">
    <property type="component" value="Unassembled WGS sequence"/>
</dbReference>
<dbReference type="VEuPathDB" id="VectorBase:GAUT044135"/>
<dbReference type="EnsemblMetazoa" id="GAUT044135-RA">
    <property type="protein sequence ID" value="GAUT044135-PA"/>
    <property type="gene ID" value="GAUT044135"/>
</dbReference>
<feature type="region of interest" description="Disordered" evidence="1">
    <location>
        <begin position="93"/>
        <end position="113"/>
    </location>
</feature>
<accession>A0A1A9VQ92</accession>
<evidence type="ECO:0000313" key="2">
    <source>
        <dbReference type="EnsemblMetazoa" id="GAUT044135-PA"/>
    </source>
</evidence>
<evidence type="ECO:0000313" key="3">
    <source>
        <dbReference type="Proteomes" id="UP000078200"/>
    </source>
</evidence>
<keyword evidence="3" id="KW-1185">Reference proteome</keyword>
<protein>
    <submittedName>
        <fullName evidence="2">Uncharacterized protein</fullName>
    </submittedName>
</protein>
<evidence type="ECO:0000256" key="1">
    <source>
        <dbReference type="SAM" id="MobiDB-lite"/>
    </source>
</evidence>
<reference evidence="2" key="1">
    <citation type="submission" date="2020-05" db="UniProtKB">
        <authorList>
            <consortium name="EnsemblMetazoa"/>
        </authorList>
    </citation>
    <scope>IDENTIFICATION</scope>
    <source>
        <strain evidence="2">TTRI</strain>
    </source>
</reference>
<name>A0A1A9VQ92_GLOAU</name>
<organism evidence="2 3">
    <name type="scientific">Glossina austeni</name>
    <name type="common">Savannah tsetse fly</name>
    <dbReference type="NCBI Taxonomy" id="7395"/>
    <lineage>
        <taxon>Eukaryota</taxon>
        <taxon>Metazoa</taxon>
        <taxon>Ecdysozoa</taxon>
        <taxon>Arthropoda</taxon>
        <taxon>Hexapoda</taxon>
        <taxon>Insecta</taxon>
        <taxon>Pterygota</taxon>
        <taxon>Neoptera</taxon>
        <taxon>Endopterygota</taxon>
        <taxon>Diptera</taxon>
        <taxon>Brachycera</taxon>
        <taxon>Muscomorpha</taxon>
        <taxon>Hippoboscoidea</taxon>
        <taxon>Glossinidae</taxon>
        <taxon>Glossina</taxon>
    </lineage>
</organism>
<dbReference type="AlphaFoldDB" id="A0A1A9VQ92"/>